<proteinExistence type="predicted"/>
<protein>
    <submittedName>
        <fullName evidence="3">Uncharacterized protein LOC115219036 isoform X1</fullName>
    </submittedName>
</protein>
<dbReference type="Proteomes" id="UP000515154">
    <property type="component" value="Linkage group LG14"/>
</dbReference>
<feature type="compositionally biased region" description="Polar residues" evidence="1">
    <location>
        <begin position="127"/>
        <end position="139"/>
    </location>
</feature>
<accession>A0A6P7T3M5</accession>
<feature type="region of interest" description="Disordered" evidence="1">
    <location>
        <begin position="119"/>
        <end position="139"/>
    </location>
</feature>
<evidence type="ECO:0000313" key="3">
    <source>
        <dbReference type="RefSeq" id="XP_029644942.1"/>
    </source>
</evidence>
<dbReference type="KEGG" id="osn:115219036"/>
<feature type="region of interest" description="Disordered" evidence="1">
    <location>
        <begin position="788"/>
        <end position="815"/>
    </location>
</feature>
<dbReference type="RefSeq" id="XP_029644942.1">
    <property type="nucleotide sequence ID" value="XM_029789082.2"/>
</dbReference>
<gene>
    <name evidence="3" type="primary">LOC115219036</name>
</gene>
<evidence type="ECO:0000256" key="1">
    <source>
        <dbReference type="SAM" id="MobiDB-lite"/>
    </source>
</evidence>
<name>A0A6P7T3M5_9MOLL</name>
<keyword evidence="2" id="KW-1185">Reference proteome</keyword>
<sequence length="1504" mass="173678">MYQTNIYRNRKYAGSPCSAMEEVEEVTFSYYLPAGCTGIRYTETGGKLDPLCLVDLVCAADENEYCKERKSLQDRSCLQPSQLRPFGYGLLRHGNMFEDIHSYFKMYLFKPTPKLIQPANRPEPEQNRNSNFSTPLINDTQNAVTPRTEQEILNYTYAVLCANYPFLVLSICGIVKNSLDNGQSSFRYSMIFQPVFAEETNLKTVSLQLIFYLRSAFGFQMSEHTASLNSKQPELLLADDLGTRLSLLERNVNTFYQPEQFTNNNYENWKKEERSLLGFLLQMIGRNNIPKVKDDSTLRLSEIHSHYQCLSERLFLYDKKCLEMTGNQPYVYSNYSAYILEEFGLRYGVGFLYRLIVYLDLLVKYFDQKFSKIKHIYHTLQTIWSTFPEDKQNLTATQKEIEMLQEILSKFFLNAATFLHVIIKSEQTDAEAIDSMIKSFNILHQLSKYLNDIPNMLEMKTEIYCMTQRMFLKLYEDALTKFSKSSSCENSKAQLTLTKISDVINCLEQEICLIEKFKPSFEFDIVDEAKKCLFKYLMNDIQNIFRNENITAEKVDLYHLVEHIYHLDSCWGTSLSENLNIWKVMLMPSVIEKVKETYQTLCKITEKSLTLDQFKPELFSVVEKSNEMCGKSCVPQLMGWKHVLSSVVSNAEVISLANSKTHPLLSMMPTNSLLMSQKEMELILKSKQKQEDKDETFQRLCKEAVIRNCCRSNSSYNQISASSLHLAFKMESSLPRLVLDKISISDSTDEHSTTNSVISVSSSSSEDELVKESNQVWKQFLQSKATPSDEEEAYHQTPSHKCNHSTAKSTYTNADSSTQKSRIQLCFAADYASLPKEEQFAVFLPMSSSVIDIITQLNRFLHLGKYWHQRLCTSLSSCSKSWMNSGTMDLYNTFLEFGILLIVNYARSLLKIDAVNFLKENPKAGMKIPSDTILRDSDQLFKNFETKNSLLYQQFSSFYFTKKVETREKILTEIQHLIEMVVKDRYSKQLCVRLNNLSMLVKLMSVYCESLTRIFHVKKIKISLNSETPENYCCKLPHVVNWLCHCQEELSKIWVTQCKILASMVSQFLSKSVKMVLSSCVEKSVLGRKLGPLTAYINCLLQQLRQWLYPCSYNHVISSIIISVLQTLSTYIKQIPEMHQREKIINTILQLTKLLQEMVYSLTDHQIQESLLQNTNAISFKLNLHLMPTIKLARLLWSINVQIQEDCPHCFSISKMKLILTIKQCLQPKQKSFQGLNFILCVSRFYAEIQDLYEIVLPKALRNAGTDDIIQYISEEFFKILVTSGHIFEINETTSEDLFGINEPRSDGCENVEYPEVSLQQNVSTNISRSSLLQRTDSRKLPENLSSSQTFLSSSTDVFQIPIVPSQLSESETFHFKRKVHQNCKEQAKSPLKNNFTEFKYTSLGTPKNCSYPSRNNTIKRDAMYTIRPLNAQGTHLQWPTYFISVEPKFDVKNSEEFFDLIATFFSLNLSPDVILDILSYRSKIDSVAKDCMYILNSYFKTSK</sequence>
<evidence type="ECO:0000313" key="2">
    <source>
        <dbReference type="Proteomes" id="UP000515154"/>
    </source>
</evidence>
<reference evidence="3" key="1">
    <citation type="submission" date="2025-08" db="UniProtKB">
        <authorList>
            <consortium name="RefSeq"/>
        </authorList>
    </citation>
    <scope>IDENTIFICATION</scope>
</reference>
<organism evidence="2 3">
    <name type="scientific">Octopus sinensis</name>
    <name type="common">East Asian common octopus</name>
    <dbReference type="NCBI Taxonomy" id="2607531"/>
    <lineage>
        <taxon>Eukaryota</taxon>
        <taxon>Metazoa</taxon>
        <taxon>Spiralia</taxon>
        <taxon>Lophotrochozoa</taxon>
        <taxon>Mollusca</taxon>
        <taxon>Cephalopoda</taxon>
        <taxon>Coleoidea</taxon>
        <taxon>Octopodiformes</taxon>
        <taxon>Octopoda</taxon>
        <taxon>Incirrata</taxon>
        <taxon>Octopodidae</taxon>
        <taxon>Octopus</taxon>
    </lineage>
</organism>
<feature type="compositionally biased region" description="Polar residues" evidence="1">
    <location>
        <begin position="796"/>
        <end position="815"/>
    </location>
</feature>